<accession>R7U1B9</accession>
<dbReference type="Pfam" id="PF00749">
    <property type="entry name" value="tRNA-synt_1c"/>
    <property type="match status" value="1"/>
</dbReference>
<evidence type="ECO:0000256" key="10">
    <source>
        <dbReference type="ARBA" id="ARBA00044054"/>
    </source>
</evidence>
<keyword evidence="5 17" id="KW-0547">Nucleotide-binding</keyword>
<dbReference type="InterPro" id="IPR000924">
    <property type="entry name" value="Glu/Gln-tRNA-synth"/>
</dbReference>
<dbReference type="InterPro" id="IPR020058">
    <property type="entry name" value="Glu/Gln-tRNA-synth_Ib_cat-dom"/>
</dbReference>
<dbReference type="FunCoup" id="R7U1B9">
    <property type="interactions" value="753"/>
</dbReference>
<keyword evidence="4 17" id="KW-0436">Ligase</keyword>
<dbReference type="GO" id="GO:0006424">
    <property type="term" value="P:glutamyl-tRNA aminoacylation"/>
    <property type="evidence" value="ECO:0007669"/>
    <property type="project" value="InterPro"/>
</dbReference>
<dbReference type="CDD" id="cd00808">
    <property type="entry name" value="GluRS_core"/>
    <property type="match status" value="1"/>
</dbReference>
<dbReference type="GO" id="GO:0008270">
    <property type="term" value="F:zinc ion binding"/>
    <property type="evidence" value="ECO:0007669"/>
    <property type="project" value="InterPro"/>
</dbReference>
<dbReference type="InterPro" id="IPR033910">
    <property type="entry name" value="GluRS_core"/>
</dbReference>
<reference evidence="21" key="3">
    <citation type="submission" date="2015-06" db="UniProtKB">
        <authorList>
            <consortium name="EnsemblMetazoa"/>
        </authorList>
    </citation>
    <scope>IDENTIFICATION</scope>
</reference>
<dbReference type="PRINTS" id="PR00987">
    <property type="entry name" value="TRNASYNTHGLU"/>
</dbReference>
<proteinExistence type="inferred from homology"/>
<keyword evidence="6 17" id="KW-0067">ATP-binding</keyword>
<dbReference type="Gene3D" id="1.10.10.350">
    <property type="match status" value="1"/>
</dbReference>
<dbReference type="Proteomes" id="UP000014760">
    <property type="component" value="Unassembled WGS sequence"/>
</dbReference>
<dbReference type="InterPro" id="IPR001412">
    <property type="entry name" value="aa-tRNA-synth_I_CS"/>
</dbReference>
<gene>
    <name evidence="20" type="ORF">CAPTEDRAFT_170963</name>
</gene>
<comment type="catalytic activity">
    <reaction evidence="16">
        <text>tRNA(Gln) + L-glutamate + ATP = L-glutamyl-tRNA(Gln) + AMP + diphosphate</text>
        <dbReference type="Rhea" id="RHEA:64612"/>
        <dbReference type="Rhea" id="RHEA-COMP:9662"/>
        <dbReference type="Rhea" id="RHEA-COMP:9684"/>
        <dbReference type="ChEBI" id="CHEBI:29985"/>
        <dbReference type="ChEBI" id="CHEBI:30616"/>
        <dbReference type="ChEBI" id="CHEBI:33019"/>
        <dbReference type="ChEBI" id="CHEBI:78442"/>
        <dbReference type="ChEBI" id="CHEBI:78520"/>
        <dbReference type="ChEBI" id="CHEBI:456215"/>
    </reaction>
    <physiologicalReaction direction="left-to-right" evidence="16">
        <dbReference type="Rhea" id="RHEA:64613"/>
    </physiologicalReaction>
</comment>
<dbReference type="EC" id="6.1.1.17" evidence="3"/>
<dbReference type="PROSITE" id="PS00178">
    <property type="entry name" value="AA_TRNA_LIGASE_I"/>
    <property type="match status" value="1"/>
</dbReference>
<dbReference type="OrthoDB" id="428822at2759"/>
<evidence type="ECO:0000259" key="18">
    <source>
        <dbReference type="Pfam" id="PF00749"/>
    </source>
</evidence>
<dbReference type="NCBIfam" id="TIGR00464">
    <property type="entry name" value="gltX_bact"/>
    <property type="match status" value="1"/>
</dbReference>
<dbReference type="InterPro" id="IPR045462">
    <property type="entry name" value="aa-tRNA-synth_I_cd-bd"/>
</dbReference>
<evidence type="ECO:0000256" key="13">
    <source>
        <dbReference type="ARBA" id="ARBA00044313"/>
    </source>
</evidence>
<evidence type="ECO:0000256" key="3">
    <source>
        <dbReference type="ARBA" id="ARBA00012835"/>
    </source>
</evidence>
<dbReference type="EnsemblMetazoa" id="CapteT170963">
    <property type="protein sequence ID" value="CapteP170963"/>
    <property type="gene ID" value="CapteG170963"/>
</dbReference>
<feature type="domain" description="Aminoacyl-tRNA synthetase class I anticodon-binding" evidence="19">
    <location>
        <begin position="363"/>
        <end position="493"/>
    </location>
</feature>
<dbReference type="HAMAP" id="MF_00022">
    <property type="entry name" value="Glu_tRNA_synth_type1"/>
    <property type="match status" value="1"/>
</dbReference>
<dbReference type="Pfam" id="PF19269">
    <property type="entry name" value="Anticodon_2"/>
    <property type="match status" value="1"/>
</dbReference>
<evidence type="ECO:0000256" key="5">
    <source>
        <dbReference type="ARBA" id="ARBA00022741"/>
    </source>
</evidence>
<keyword evidence="7 17" id="KW-0648">Protein biosynthesis</keyword>
<evidence type="ECO:0000256" key="1">
    <source>
        <dbReference type="ARBA" id="ARBA00004173"/>
    </source>
</evidence>
<dbReference type="GO" id="GO:0005524">
    <property type="term" value="F:ATP binding"/>
    <property type="evidence" value="ECO:0007669"/>
    <property type="project" value="UniProtKB-KW"/>
</dbReference>
<evidence type="ECO:0000256" key="4">
    <source>
        <dbReference type="ARBA" id="ARBA00022598"/>
    </source>
</evidence>
<protein>
    <recommendedName>
        <fullName evidence="11">Nondiscriminating glutamyl-tRNA synthetase EARS2, mitochondrial</fullName>
        <ecNumber evidence="3">6.1.1.17</ecNumber>
        <ecNumber evidence="10">6.1.1.24</ecNumber>
    </recommendedName>
    <alternativeName>
        <fullName evidence="13">Glutamate--tRNA(Gln) ligase EARS2, mitochondrial</fullName>
    </alternativeName>
    <alternativeName>
        <fullName evidence="9">Glutamyl-tRNA synthetase</fullName>
    </alternativeName>
    <alternativeName>
        <fullName evidence="12">Mitochondrial glutamyl-tRNA synthetase</fullName>
    </alternativeName>
</protein>
<dbReference type="AlphaFoldDB" id="R7U1B9"/>
<reference evidence="20 22" key="2">
    <citation type="journal article" date="2013" name="Nature">
        <title>Insights into bilaterian evolution from three spiralian genomes.</title>
        <authorList>
            <person name="Simakov O."/>
            <person name="Marletaz F."/>
            <person name="Cho S.J."/>
            <person name="Edsinger-Gonzales E."/>
            <person name="Havlak P."/>
            <person name="Hellsten U."/>
            <person name="Kuo D.H."/>
            <person name="Larsson T."/>
            <person name="Lv J."/>
            <person name="Arendt D."/>
            <person name="Savage R."/>
            <person name="Osoegawa K."/>
            <person name="de Jong P."/>
            <person name="Grimwood J."/>
            <person name="Chapman J.A."/>
            <person name="Shapiro H."/>
            <person name="Aerts A."/>
            <person name="Otillar R.P."/>
            <person name="Terry A.Y."/>
            <person name="Boore J.L."/>
            <person name="Grigoriev I.V."/>
            <person name="Lindberg D.R."/>
            <person name="Seaver E.C."/>
            <person name="Weisblat D.A."/>
            <person name="Putnam N.H."/>
            <person name="Rokhsar D.S."/>
        </authorList>
    </citation>
    <scope>NUCLEOTIDE SEQUENCE</scope>
    <source>
        <strain evidence="20 22">I ESC-2004</strain>
    </source>
</reference>
<comment type="catalytic activity">
    <reaction evidence="15">
        <text>tRNA(Glx) + L-glutamate + ATP = L-glutamyl-tRNA(Glx) + AMP + diphosphate</text>
        <dbReference type="Rhea" id="RHEA:18397"/>
        <dbReference type="Rhea" id="RHEA-COMP:9713"/>
        <dbReference type="Rhea" id="RHEA-COMP:9716"/>
        <dbReference type="ChEBI" id="CHEBI:29985"/>
        <dbReference type="ChEBI" id="CHEBI:30616"/>
        <dbReference type="ChEBI" id="CHEBI:33019"/>
        <dbReference type="ChEBI" id="CHEBI:78442"/>
        <dbReference type="ChEBI" id="CHEBI:78520"/>
        <dbReference type="ChEBI" id="CHEBI:456215"/>
        <dbReference type="EC" id="6.1.1.24"/>
    </reaction>
    <physiologicalReaction direction="left-to-right" evidence="15">
        <dbReference type="Rhea" id="RHEA:18398"/>
    </physiologicalReaction>
</comment>
<evidence type="ECO:0000256" key="9">
    <source>
        <dbReference type="ARBA" id="ARBA00030865"/>
    </source>
</evidence>
<dbReference type="InterPro" id="IPR008925">
    <property type="entry name" value="aa_tRNA-synth_I_cd-bd_sf"/>
</dbReference>
<evidence type="ECO:0000313" key="21">
    <source>
        <dbReference type="EnsemblMetazoa" id="CapteP170963"/>
    </source>
</evidence>
<evidence type="ECO:0000256" key="15">
    <source>
        <dbReference type="ARBA" id="ARBA00047479"/>
    </source>
</evidence>
<evidence type="ECO:0000259" key="19">
    <source>
        <dbReference type="Pfam" id="PF19269"/>
    </source>
</evidence>
<reference evidence="22" key="1">
    <citation type="submission" date="2012-12" db="EMBL/GenBank/DDBJ databases">
        <authorList>
            <person name="Hellsten U."/>
            <person name="Grimwood J."/>
            <person name="Chapman J.A."/>
            <person name="Shapiro H."/>
            <person name="Aerts A."/>
            <person name="Otillar R.P."/>
            <person name="Terry A.Y."/>
            <person name="Boore J.L."/>
            <person name="Simakov O."/>
            <person name="Marletaz F."/>
            <person name="Cho S.-J."/>
            <person name="Edsinger-Gonzales E."/>
            <person name="Havlak P."/>
            <person name="Kuo D.-H."/>
            <person name="Larsson T."/>
            <person name="Lv J."/>
            <person name="Arendt D."/>
            <person name="Savage R."/>
            <person name="Osoegawa K."/>
            <person name="de Jong P."/>
            <person name="Lindberg D.R."/>
            <person name="Seaver E.C."/>
            <person name="Weisblat D.A."/>
            <person name="Putnam N.H."/>
            <person name="Grigoriev I.V."/>
            <person name="Rokhsar D.S."/>
        </authorList>
    </citation>
    <scope>NUCLEOTIDE SEQUENCE</scope>
    <source>
        <strain evidence="22">I ESC-2004</strain>
    </source>
</reference>
<dbReference type="OMA" id="QAPRYDN"/>
<dbReference type="InterPro" id="IPR014729">
    <property type="entry name" value="Rossmann-like_a/b/a_fold"/>
</dbReference>
<dbReference type="GO" id="GO:0004818">
    <property type="term" value="F:glutamate-tRNA ligase activity"/>
    <property type="evidence" value="ECO:0007669"/>
    <property type="project" value="UniProtKB-EC"/>
</dbReference>
<evidence type="ECO:0000256" key="8">
    <source>
        <dbReference type="ARBA" id="ARBA00023146"/>
    </source>
</evidence>
<dbReference type="STRING" id="283909.R7U1B9"/>
<organism evidence="20">
    <name type="scientific">Capitella teleta</name>
    <name type="common">Polychaete worm</name>
    <dbReference type="NCBI Taxonomy" id="283909"/>
    <lineage>
        <taxon>Eukaryota</taxon>
        <taxon>Metazoa</taxon>
        <taxon>Spiralia</taxon>
        <taxon>Lophotrochozoa</taxon>
        <taxon>Annelida</taxon>
        <taxon>Polychaeta</taxon>
        <taxon>Sedentaria</taxon>
        <taxon>Scolecida</taxon>
        <taxon>Capitellidae</taxon>
        <taxon>Capitella</taxon>
    </lineage>
</organism>
<dbReference type="InterPro" id="IPR049940">
    <property type="entry name" value="GluQ/Sye"/>
</dbReference>
<dbReference type="GO" id="GO:0050561">
    <property type="term" value="F:glutamate-tRNA(Gln) ligase activity"/>
    <property type="evidence" value="ECO:0007669"/>
    <property type="project" value="UniProtKB-EC"/>
</dbReference>
<dbReference type="PANTHER" id="PTHR43311:SF2">
    <property type="entry name" value="GLUTAMATE--TRNA LIGASE, MITOCHONDRIAL-RELATED"/>
    <property type="match status" value="1"/>
</dbReference>
<dbReference type="HOGENOM" id="CLU_015768_6_3_1"/>
<evidence type="ECO:0000256" key="6">
    <source>
        <dbReference type="ARBA" id="ARBA00022840"/>
    </source>
</evidence>
<dbReference type="FunFam" id="3.40.50.620:FF:000045">
    <property type="entry name" value="Glutamate--tRNA ligase, mitochondrial"/>
    <property type="match status" value="1"/>
</dbReference>
<comment type="similarity">
    <text evidence="2">Belongs to the class-I aminoacyl-tRNA synthetase family. Glutamate--tRNA ligase type 1 subfamily.</text>
</comment>
<evidence type="ECO:0000256" key="2">
    <source>
        <dbReference type="ARBA" id="ARBA00007894"/>
    </source>
</evidence>
<evidence type="ECO:0000256" key="14">
    <source>
        <dbReference type="ARBA" id="ARBA00047366"/>
    </source>
</evidence>
<dbReference type="InterPro" id="IPR020751">
    <property type="entry name" value="aa-tRNA-synth_I_codon-bd_sub2"/>
</dbReference>
<sequence>MSTLAPVRVRFAPSPTGQLHLGGLRTALYNFLFARSHGGSFVLRIEDTDQTRLVAGAAEKLQEVLDWAGITVDEGPLEGGPLGPYRQSERLNIYHEKIKPLLENGSAYRCFCTGRRLDMLRREALQRGETPKYDNKCRHLTEGEREEKLASGAPHVIRFKLEHQEDPWTDLVYGDIVYDVASVEGDPVLIKTDGFPTYHFANVVDDHLMKISHVLRGVEWQTSTPKHLLLYKSFGWTPPAFAHLPLLLNKDGKKLSKRQGDVHVESYINRGYFPEALLSLLTSMGAGFRMNDPAKCKDMNERIRMFDLSCMKPTSSRMDFDKLLHYSQYHLKRKLENKEERAQIVAEVQKLVSRKAESSSLGHLWDEEYILRALSWSKDHLKCLPDILEPYFDFIWSSPNLTELKTINLDNKTLVNILQAVVNSLDNLSEDDFVSAKISETLRSNPAFKKFKFSEVMKALRVCLSGFKQGPSVAEMMWVIGKPQTTSRVEEAIKYCS</sequence>
<dbReference type="EMBL" id="AMQN01002158">
    <property type="status" value="NOT_ANNOTATED_CDS"/>
    <property type="molecule type" value="Genomic_DNA"/>
</dbReference>
<evidence type="ECO:0000256" key="11">
    <source>
        <dbReference type="ARBA" id="ARBA00044142"/>
    </source>
</evidence>
<dbReference type="PANTHER" id="PTHR43311">
    <property type="entry name" value="GLUTAMATE--TRNA LIGASE"/>
    <property type="match status" value="1"/>
</dbReference>
<evidence type="ECO:0000313" key="22">
    <source>
        <dbReference type="Proteomes" id="UP000014760"/>
    </source>
</evidence>
<name>R7U1B9_CAPTE</name>
<evidence type="ECO:0000256" key="16">
    <source>
        <dbReference type="ARBA" id="ARBA00047689"/>
    </source>
</evidence>
<evidence type="ECO:0000313" key="20">
    <source>
        <dbReference type="EMBL" id="ELT97441.1"/>
    </source>
</evidence>
<dbReference type="GO" id="GO:0005739">
    <property type="term" value="C:mitochondrion"/>
    <property type="evidence" value="ECO:0007669"/>
    <property type="project" value="UniProtKB-SubCell"/>
</dbReference>
<dbReference type="SUPFAM" id="SSF48163">
    <property type="entry name" value="An anticodon-binding domain of class I aminoacyl-tRNA synthetases"/>
    <property type="match status" value="1"/>
</dbReference>
<evidence type="ECO:0000256" key="12">
    <source>
        <dbReference type="ARBA" id="ARBA00044251"/>
    </source>
</evidence>
<evidence type="ECO:0000256" key="7">
    <source>
        <dbReference type="ARBA" id="ARBA00022917"/>
    </source>
</evidence>
<keyword evidence="22" id="KW-1185">Reference proteome</keyword>
<dbReference type="SUPFAM" id="SSF52374">
    <property type="entry name" value="Nucleotidylyl transferase"/>
    <property type="match status" value="1"/>
</dbReference>
<dbReference type="Gene3D" id="3.40.50.620">
    <property type="entry name" value="HUPs"/>
    <property type="match status" value="1"/>
</dbReference>
<comment type="subcellular location">
    <subcellularLocation>
        <location evidence="1">Mitochondrion</location>
    </subcellularLocation>
</comment>
<dbReference type="InterPro" id="IPR004527">
    <property type="entry name" value="Glu-tRNA-ligase_bac/mito"/>
</dbReference>
<feature type="domain" description="Glutamyl/glutaminyl-tRNA synthetase class Ib catalytic" evidence="18">
    <location>
        <begin position="7"/>
        <end position="323"/>
    </location>
</feature>
<comment type="catalytic activity">
    <reaction evidence="14">
        <text>tRNA(Glu) + L-glutamate + ATP = L-glutamyl-tRNA(Glu) + AMP + diphosphate</text>
        <dbReference type="Rhea" id="RHEA:23540"/>
        <dbReference type="Rhea" id="RHEA-COMP:9663"/>
        <dbReference type="Rhea" id="RHEA-COMP:9680"/>
        <dbReference type="ChEBI" id="CHEBI:29985"/>
        <dbReference type="ChEBI" id="CHEBI:30616"/>
        <dbReference type="ChEBI" id="CHEBI:33019"/>
        <dbReference type="ChEBI" id="CHEBI:78442"/>
        <dbReference type="ChEBI" id="CHEBI:78520"/>
        <dbReference type="ChEBI" id="CHEBI:456215"/>
        <dbReference type="EC" id="6.1.1.17"/>
    </reaction>
    <physiologicalReaction direction="left-to-right" evidence="14">
        <dbReference type="Rhea" id="RHEA:23541"/>
    </physiologicalReaction>
</comment>
<keyword evidence="8 17" id="KW-0030">Aminoacyl-tRNA synthetase</keyword>
<evidence type="ECO:0000256" key="17">
    <source>
        <dbReference type="RuleBase" id="RU363037"/>
    </source>
</evidence>
<dbReference type="GO" id="GO:0000049">
    <property type="term" value="F:tRNA binding"/>
    <property type="evidence" value="ECO:0007669"/>
    <property type="project" value="InterPro"/>
</dbReference>
<dbReference type="EC" id="6.1.1.24" evidence="10"/>
<dbReference type="EMBL" id="KB308559">
    <property type="protein sequence ID" value="ELT97441.1"/>
    <property type="molecule type" value="Genomic_DNA"/>
</dbReference>